<dbReference type="GO" id="GO:0005783">
    <property type="term" value="C:endoplasmic reticulum"/>
    <property type="evidence" value="ECO:0007669"/>
    <property type="project" value="TreeGrafter"/>
</dbReference>
<evidence type="ECO:0000259" key="2">
    <source>
        <dbReference type="Pfam" id="PF08508"/>
    </source>
</evidence>
<keyword evidence="4" id="KW-1185">Reference proteome</keyword>
<feature type="compositionally biased region" description="Low complexity" evidence="1">
    <location>
        <begin position="7"/>
        <end position="16"/>
    </location>
</feature>
<organism evidence="3 4">
    <name type="scientific">Trichodelitschia bisporula</name>
    <dbReference type="NCBI Taxonomy" id="703511"/>
    <lineage>
        <taxon>Eukaryota</taxon>
        <taxon>Fungi</taxon>
        <taxon>Dikarya</taxon>
        <taxon>Ascomycota</taxon>
        <taxon>Pezizomycotina</taxon>
        <taxon>Dothideomycetes</taxon>
        <taxon>Dothideomycetes incertae sedis</taxon>
        <taxon>Phaeotrichales</taxon>
        <taxon>Phaeotrichaceae</taxon>
        <taxon>Trichodelitschia</taxon>
    </lineage>
</organism>
<dbReference type="GO" id="GO:0044695">
    <property type="term" value="C:Dsc E3 ubiquitin ligase complex"/>
    <property type="evidence" value="ECO:0007669"/>
    <property type="project" value="InterPro"/>
</dbReference>
<evidence type="ECO:0000313" key="3">
    <source>
        <dbReference type="EMBL" id="KAF2402781.1"/>
    </source>
</evidence>
<dbReference type="PANTHER" id="PTHR39405">
    <property type="entry name" value="DSC E3 UBIQUITIN LIGASE COMPLEX SUBUNIT 4"/>
    <property type="match status" value="1"/>
</dbReference>
<dbReference type="EMBL" id="ML996690">
    <property type="protein sequence ID" value="KAF2402781.1"/>
    <property type="molecule type" value="Genomic_DNA"/>
</dbReference>
<dbReference type="InterPro" id="IPR038967">
    <property type="entry name" value="Dsc4-like"/>
</dbReference>
<feature type="domain" description="DUF1746" evidence="2">
    <location>
        <begin position="55"/>
        <end position="166"/>
    </location>
</feature>
<dbReference type="AlphaFoldDB" id="A0A6G1I3M9"/>
<sequence>MDGEPGPASTTSPSASRVDDANLATDSPDADGDSDAHALWAYKQRLRFLDDLIRNLDLLVYAEISVLYYLDTSLIRALFRAAIQGSYLTPKPSLPPQPPSPSIAAILGSNIICLVLNACFSAPAATEATRGYLHGSVLVDFVGQQGPTSKLRLLLLNLLITLLQLVALAATRKRRKVMLAHLGRRQPSTVPHPAVGEAFDLCDRDEAQTHDAEERGVLVRSASPLDERSALLDENSWSARSDPFALSDTLATGMAVVAELWIADTVREQYMAYEQQAQAGRGVSASLRARLRQRVREIGAPIRE</sequence>
<gene>
    <name evidence="3" type="ORF">EJ06DRAFT_527751</name>
</gene>
<dbReference type="Pfam" id="PF08508">
    <property type="entry name" value="DUF1746"/>
    <property type="match status" value="1"/>
</dbReference>
<reference evidence="3" key="1">
    <citation type="journal article" date="2020" name="Stud. Mycol.">
        <title>101 Dothideomycetes genomes: a test case for predicting lifestyles and emergence of pathogens.</title>
        <authorList>
            <person name="Haridas S."/>
            <person name="Albert R."/>
            <person name="Binder M."/>
            <person name="Bloem J."/>
            <person name="Labutti K."/>
            <person name="Salamov A."/>
            <person name="Andreopoulos B."/>
            <person name="Baker S."/>
            <person name="Barry K."/>
            <person name="Bills G."/>
            <person name="Bluhm B."/>
            <person name="Cannon C."/>
            <person name="Castanera R."/>
            <person name="Culley D."/>
            <person name="Daum C."/>
            <person name="Ezra D."/>
            <person name="Gonzalez J."/>
            <person name="Henrissat B."/>
            <person name="Kuo A."/>
            <person name="Liang C."/>
            <person name="Lipzen A."/>
            <person name="Lutzoni F."/>
            <person name="Magnuson J."/>
            <person name="Mondo S."/>
            <person name="Nolan M."/>
            <person name="Ohm R."/>
            <person name="Pangilinan J."/>
            <person name="Park H.-J."/>
            <person name="Ramirez L."/>
            <person name="Alfaro M."/>
            <person name="Sun H."/>
            <person name="Tritt A."/>
            <person name="Yoshinaga Y."/>
            <person name="Zwiers L.-H."/>
            <person name="Turgeon B."/>
            <person name="Goodwin S."/>
            <person name="Spatafora J."/>
            <person name="Crous P."/>
            <person name="Grigoriev I."/>
        </authorList>
    </citation>
    <scope>NUCLEOTIDE SEQUENCE</scope>
    <source>
        <strain evidence="3">CBS 262.69</strain>
    </source>
</reference>
<evidence type="ECO:0000313" key="4">
    <source>
        <dbReference type="Proteomes" id="UP000799640"/>
    </source>
</evidence>
<evidence type="ECO:0000256" key="1">
    <source>
        <dbReference type="SAM" id="MobiDB-lite"/>
    </source>
</evidence>
<protein>
    <submittedName>
        <fullName evidence="3">DUF1746-domain-containing protein</fullName>
    </submittedName>
</protein>
<dbReference type="InterPro" id="IPR013715">
    <property type="entry name" value="DUF1746"/>
</dbReference>
<proteinExistence type="predicted"/>
<dbReference type="Proteomes" id="UP000799640">
    <property type="component" value="Unassembled WGS sequence"/>
</dbReference>
<feature type="region of interest" description="Disordered" evidence="1">
    <location>
        <begin position="1"/>
        <end position="32"/>
    </location>
</feature>
<accession>A0A6G1I3M9</accession>
<name>A0A6G1I3M9_9PEZI</name>
<dbReference type="PANTHER" id="PTHR39405:SF1">
    <property type="entry name" value="DSC E3 UBIQUITIN LIGASE COMPLEX SUBUNIT 4"/>
    <property type="match status" value="1"/>
</dbReference>
<dbReference type="OrthoDB" id="5428737at2759"/>
<dbReference type="GO" id="GO:0032933">
    <property type="term" value="P:SREBP signaling pathway"/>
    <property type="evidence" value="ECO:0007669"/>
    <property type="project" value="InterPro"/>
</dbReference>